<comment type="caution">
    <text evidence="2">The sequence shown here is derived from an EMBL/GenBank/DDBJ whole genome shotgun (WGS) entry which is preliminary data.</text>
</comment>
<sequence length="77" mass="8067">MEKRLKEASTRVSTPFADYAFVEDASGGHPAAVSGEPVVDCPIEEDGERGGAQPLEEESGKVNSPFSNFKVVGKVGA</sequence>
<dbReference type="EMBL" id="QPFP01000026">
    <property type="protein sequence ID" value="TEB29749.1"/>
    <property type="molecule type" value="Genomic_DNA"/>
</dbReference>
<reference evidence="2 3" key="1">
    <citation type="journal article" date="2019" name="Nat. Ecol. Evol.">
        <title>Megaphylogeny resolves global patterns of mushroom evolution.</title>
        <authorList>
            <person name="Varga T."/>
            <person name="Krizsan K."/>
            <person name="Foldi C."/>
            <person name="Dima B."/>
            <person name="Sanchez-Garcia M."/>
            <person name="Sanchez-Ramirez S."/>
            <person name="Szollosi G.J."/>
            <person name="Szarkandi J.G."/>
            <person name="Papp V."/>
            <person name="Albert L."/>
            <person name="Andreopoulos W."/>
            <person name="Angelini C."/>
            <person name="Antonin V."/>
            <person name="Barry K.W."/>
            <person name="Bougher N.L."/>
            <person name="Buchanan P."/>
            <person name="Buyck B."/>
            <person name="Bense V."/>
            <person name="Catcheside P."/>
            <person name="Chovatia M."/>
            <person name="Cooper J."/>
            <person name="Damon W."/>
            <person name="Desjardin D."/>
            <person name="Finy P."/>
            <person name="Geml J."/>
            <person name="Haridas S."/>
            <person name="Hughes K."/>
            <person name="Justo A."/>
            <person name="Karasinski D."/>
            <person name="Kautmanova I."/>
            <person name="Kiss B."/>
            <person name="Kocsube S."/>
            <person name="Kotiranta H."/>
            <person name="LaButti K.M."/>
            <person name="Lechner B.E."/>
            <person name="Liimatainen K."/>
            <person name="Lipzen A."/>
            <person name="Lukacs Z."/>
            <person name="Mihaltcheva S."/>
            <person name="Morgado L.N."/>
            <person name="Niskanen T."/>
            <person name="Noordeloos M.E."/>
            <person name="Ohm R.A."/>
            <person name="Ortiz-Santana B."/>
            <person name="Ovrebo C."/>
            <person name="Racz N."/>
            <person name="Riley R."/>
            <person name="Savchenko A."/>
            <person name="Shiryaev A."/>
            <person name="Soop K."/>
            <person name="Spirin V."/>
            <person name="Szebenyi C."/>
            <person name="Tomsovsky M."/>
            <person name="Tulloss R.E."/>
            <person name="Uehling J."/>
            <person name="Grigoriev I.V."/>
            <person name="Vagvolgyi C."/>
            <person name="Papp T."/>
            <person name="Martin F.M."/>
            <person name="Miettinen O."/>
            <person name="Hibbett D.S."/>
            <person name="Nagy L.G."/>
        </authorList>
    </citation>
    <scope>NUCLEOTIDE SEQUENCE [LARGE SCALE GENOMIC DNA]</scope>
    <source>
        <strain evidence="2 3">FP101781</strain>
    </source>
</reference>
<keyword evidence="3" id="KW-1185">Reference proteome</keyword>
<dbReference type="Proteomes" id="UP000298030">
    <property type="component" value="Unassembled WGS sequence"/>
</dbReference>
<protein>
    <submittedName>
        <fullName evidence="2">Uncharacterized protein</fullName>
    </submittedName>
</protein>
<dbReference type="AlphaFoldDB" id="A0A4Y7T856"/>
<accession>A0A4Y7T856</accession>
<feature type="region of interest" description="Disordered" evidence="1">
    <location>
        <begin position="42"/>
        <end position="63"/>
    </location>
</feature>
<evidence type="ECO:0000256" key="1">
    <source>
        <dbReference type="SAM" id="MobiDB-lite"/>
    </source>
</evidence>
<evidence type="ECO:0000313" key="3">
    <source>
        <dbReference type="Proteomes" id="UP000298030"/>
    </source>
</evidence>
<organism evidence="2 3">
    <name type="scientific">Coprinellus micaceus</name>
    <name type="common">Glistening ink-cap mushroom</name>
    <name type="synonym">Coprinus micaceus</name>
    <dbReference type="NCBI Taxonomy" id="71717"/>
    <lineage>
        <taxon>Eukaryota</taxon>
        <taxon>Fungi</taxon>
        <taxon>Dikarya</taxon>
        <taxon>Basidiomycota</taxon>
        <taxon>Agaricomycotina</taxon>
        <taxon>Agaricomycetes</taxon>
        <taxon>Agaricomycetidae</taxon>
        <taxon>Agaricales</taxon>
        <taxon>Agaricineae</taxon>
        <taxon>Psathyrellaceae</taxon>
        <taxon>Coprinellus</taxon>
    </lineage>
</organism>
<evidence type="ECO:0000313" key="2">
    <source>
        <dbReference type="EMBL" id="TEB29749.1"/>
    </source>
</evidence>
<gene>
    <name evidence="2" type="ORF">FA13DRAFT_1734537</name>
</gene>
<proteinExistence type="predicted"/>
<name>A0A4Y7T856_COPMI</name>